<dbReference type="Proteomes" id="UP000198883">
    <property type="component" value="Unassembled WGS sequence"/>
</dbReference>
<accession>A0A1H7ZFG5</accession>
<evidence type="ECO:0000313" key="3">
    <source>
        <dbReference type="Proteomes" id="UP000198883"/>
    </source>
</evidence>
<protein>
    <submittedName>
        <fullName evidence="2">Uncharacterized protein</fullName>
    </submittedName>
</protein>
<evidence type="ECO:0000313" key="4">
    <source>
        <dbReference type="Proteomes" id="UP001224812"/>
    </source>
</evidence>
<dbReference type="GeneID" id="83543732"/>
<proteinExistence type="predicted"/>
<dbReference type="OrthoDB" id="1495947at2"/>
<evidence type="ECO:0000313" key="1">
    <source>
        <dbReference type="EMBL" id="MDP8085795.1"/>
    </source>
</evidence>
<evidence type="ECO:0000313" key="2">
    <source>
        <dbReference type="EMBL" id="SEM57130.1"/>
    </source>
</evidence>
<organism evidence="2 3">
    <name type="scientific">Phocoenobacter skyensis</name>
    <dbReference type="NCBI Taxonomy" id="97481"/>
    <lineage>
        <taxon>Bacteria</taxon>
        <taxon>Pseudomonadati</taxon>
        <taxon>Pseudomonadota</taxon>
        <taxon>Gammaproteobacteria</taxon>
        <taxon>Pasteurellales</taxon>
        <taxon>Pasteurellaceae</taxon>
        <taxon>Phocoenobacter</taxon>
    </lineage>
</organism>
<keyword evidence="4" id="KW-1185">Reference proteome</keyword>
<reference evidence="1 4" key="3">
    <citation type="journal article" date="2023" name="Front. Microbiol.">
        <title>Phylogeography and host specificity of Pasteurellaceae pathogenic to sea-farmed fish in the north-east Atlantic.</title>
        <authorList>
            <person name="Gulla S."/>
            <person name="Colquhoun D.J."/>
            <person name="Olsen A.B."/>
            <person name="Spilsberg B."/>
            <person name="Lagesen K."/>
            <person name="Aakesson C.P."/>
            <person name="Strom S."/>
            <person name="Manji F."/>
            <person name="Birkbeck T.H."/>
            <person name="Nilsen H.K."/>
        </authorList>
    </citation>
    <scope>NUCLEOTIDE SEQUENCE [LARGE SCALE GENOMIC DNA]</scope>
    <source>
        <strain evidence="1 4">VIO11850</strain>
    </source>
</reference>
<dbReference type="Proteomes" id="UP001224812">
    <property type="component" value="Unassembled WGS sequence"/>
</dbReference>
<reference evidence="2" key="1">
    <citation type="submission" date="2016-10" db="EMBL/GenBank/DDBJ databases">
        <authorList>
            <person name="de Groot N.N."/>
        </authorList>
    </citation>
    <scope>NUCLEOTIDE SEQUENCE [LARGE SCALE GENOMIC DNA]</scope>
    <source>
        <strain evidence="2">DSM 24204</strain>
    </source>
</reference>
<dbReference type="RefSeq" id="WP_090922995.1">
    <property type="nucleotide sequence ID" value="NZ_CP016180.1"/>
</dbReference>
<reference evidence="3" key="2">
    <citation type="submission" date="2016-10" db="EMBL/GenBank/DDBJ databases">
        <authorList>
            <person name="Varghese N."/>
            <person name="Submissions S."/>
        </authorList>
    </citation>
    <scope>NUCLEOTIDE SEQUENCE [LARGE SCALE GENOMIC DNA]</scope>
    <source>
        <strain evidence="3">DSM 24204</strain>
    </source>
</reference>
<dbReference type="STRING" id="97481.SAMN05444853_12511"/>
<sequence length="292" mass="34390">MKNNNSLLQSFLTIYFHKIENLLNKNSSGLKEVKFQSSEANTDEHLKLFFQKFLIENNSILDTEIKELVIKIDNLEETISVDNLYNYKIVKVLLPEDLTDDQKLDISESKKSVYTNPDLYLKISDGTNIFYESVELKSTKNNKIQGSSIQQVLPFEWVIFIKRSNKKIQITTGFYINSITDKLPFPDRSPRPQIGFDTLLDWNNKYRFVQEDRLIVENNLSVNNEKLRLLDDWQDFLTAEWLEIVLSKNKVKNEKWFNNTLRKFALKLLEYNNTITDQEKNELIDSLSKLIE</sequence>
<name>A0A1H7ZFG5_9PAST</name>
<dbReference type="EMBL" id="FOBN01000025">
    <property type="protein sequence ID" value="SEM57130.1"/>
    <property type="molecule type" value="Genomic_DNA"/>
</dbReference>
<dbReference type="AlphaFoldDB" id="A0A1H7ZFG5"/>
<dbReference type="EMBL" id="JASAVS010000016">
    <property type="protein sequence ID" value="MDP8085795.1"/>
    <property type="molecule type" value="Genomic_DNA"/>
</dbReference>
<gene>
    <name evidence="1" type="ORF">QJT92_07675</name>
    <name evidence="2" type="ORF">SAMN05444853_12511</name>
</gene>